<dbReference type="SUPFAM" id="SSF48371">
    <property type="entry name" value="ARM repeat"/>
    <property type="match status" value="1"/>
</dbReference>
<feature type="domain" description="TTI1 N-terminal TPR" evidence="2">
    <location>
        <begin position="13"/>
        <end position="398"/>
    </location>
</feature>
<dbReference type="Gene3D" id="1.25.10.10">
    <property type="entry name" value="Leucine-rich Repeat Variant"/>
    <property type="match status" value="1"/>
</dbReference>
<dbReference type="EMBL" id="JEMT01008664">
    <property type="protein sequence ID" value="EXX78747.1"/>
    <property type="molecule type" value="Genomic_DNA"/>
</dbReference>
<dbReference type="Pfam" id="PF24181">
    <property type="entry name" value="TPR_TTI1_C"/>
    <property type="match status" value="1"/>
</dbReference>
<dbReference type="InterPro" id="IPR052587">
    <property type="entry name" value="TELO2-interacting_protein_1"/>
</dbReference>
<dbReference type="AlphaFoldDB" id="A0A015KAG1"/>
<dbReference type="Proteomes" id="UP000022910">
    <property type="component" value="Unassembled WGS sequence"/>
</dbReference>
<organism evidence="4 5">
    <name type="scientific">Rhizophagus irregularis (strain DAOM 197198w)</name>
    <name type="common">Glomus intraradices</name>
    <dbReference type="NCBI Taxonomy" id="1432141"/>
    <lineage>
        <taxon>Eukaryota</taxon>
        <taxon>Fungi</taxon>
        <taxon>Fungi incertae sedis</taxon>
        <taxon>Mucoromycota</taxon>
        <taxon>Glomeromycotina</taxon>
        <taxon>Glomeromycetes</taxon>
        <taxon>Glomerales</taxon>
        <taxon>Glomeraceae</taxon>
        <taxon>Rhizophagus</taxon>
    </lineage>
</organism>
<dbReference type="Pfam" id="PF21547">
    <property type="entry name" value="TTI1"/>
    <property type="match status" value="1"/>
</dbReference>
<dbReference type="HOGENOM" id="CLU_004815_0_0_1"/>
<keyword evidence="5" id="KW-1185">Reference proteome</keyword>
<dbReference type="PANTHER" id="PTHR18460">
    <property type="entry name" value="TEL2 INTERACTING PROTEIN 1 TTI1 FAMILY MEMBER"/>
    <property type="match status" value="1"/>
</dbReference>
<dbReference type="InterPro" id="IPR057566">
    <property type="entry name" value="TPR_TTI1_N"/>
</dbReference>
<evidence type="ECO:0000256" key="1">
    <source>
        <dbReference type="SAM" id="MobiDB-lite"/>
    </source>
</evidence>
<dbReference type="STRING" id="1432141.A0A015KAG1"/>
<dbReference type="InterPro" id="IPR049362">
    <property type="entry name" value="TTI1_rpt"/>
</dbReference>
<evidence type="ECO:0000313" key="4">
    <source>
        <dbReference type="EMBL" id="EXX78747.1"/>
    </source>
</evidence>
<gene>
    <name evidence="4" type="ORF">RirG_012390</name>
</gene>
<feature type="domain" description="TTI1 C-terminal TPR" evidence="3">
    <location>
        <begin position="854"/>
        <end position="1121"/>
    </location>
</feature>
<accession>A0A015KAG1</accession>
<feature type="compositionally biased region" description="Basic and acidic residues" evidence="1">
    <location>
        <begin position="907"/>
        <end position="930"/>
    </location>
</feature>
<protein>
    <submittedName>
        <fullName evidence="4">Tti1p</fullName>
    </submittedName>
</protein>
<sequence>MDNNLDAQRQAVFLQLKPLCVSLIQTGSVSTSKTHDIIHTINNLLNTLHSIPDSSRVFDYNLIKYVYIPLLQLYNNPVLQQSDRFVEGFLNCIHFLLTASWQKYMVSDQFKQLLILFVSIIGRSPSIDSKVDKQPFTLSEETKFAGVKCILALLPRHTELPGDVDERDQFQIEIRRELILQELMDIKLRALLARCVYVLLEIISNEKLLQLRLTSLETLQSLVNNIEDSGIIAAFLPGMVSTLSKTLVRDQKENHMLLTKIVETLSEVIASAMKDEDKVNESLLTKIDSLSDLKNLIPGTDQTSSHNLISNVTSTQSSQQQSIFASICVERTRSWLKATKLQIKILISQIFTIRNHSAWQLRLAFVKFSYKLLSCSAKCLDNCVPILIETLVFYLNDDYEQVSIPCRQNLNMLRLHSQFKNFTPILKENFDTWLTSLPRYLVGLDENAKFNALSLIAGFTSLLGSDIQTVLNFSLQRVSDGLLSALEFDTSDVQVVENRLIIGQYDSIEDEHTISSDFDSKCIVPSFSQPQYKHIREQRVRTCISLVLRLFGYFSNLSFLIDHFLAYFRDKEFKRFYAQCIFVIKEILLGAAGIDIGKTSSFEYSKIVMKPANALQDVKRIARSILREYIESDVIRGLINIDPATKAVFDSNRSKSVERKILATSNVSIESQNLIVLVNCFILEGIAAISRILGMEFRVELMDALYPILEKVGENNMLIHETADITLTHVSIWCGYSSKKALVLENVDYLVNVVSQKLNQVIVNPQTPQVLTAMIHVVGPPVLPFIDDSIEEIFDALDSYHMKPYLLNQLVNVLFAVIITISESVKKEMEEEQEEVNCNYNPLENEIEISKEIAEFVSQYKTENERETKTSRSNATLEEIGQYFLEHRESKKKLEETEYNELEDHDDNIKGEHDSTSASHNNEEDLDKKSNPTKSQLICLKIIDKLLHFLTASSPQLRSLVLDVIRISLPVLKSIPKELYPLVHRIWPSVLNRLKDQEPYVVLSAVRLIQGISISSGDFFTSRVVQDVWPSFQQLLRQQSVKDEDYSGIATTKYSRSHKLKKSILETMKIVISEEVLSNQILFQIMDNMWQFLSEEVHEELQNSAIELFKELAKRNADATWLILRGLVKEYSVITYNKIGDEEVELRDIIWPKYLCRFSKEKNQYVKNVKLILNANLF</sequence>
<feature type="region of interest" description="Disordered" evidence="1">
    <location>
        <begin position="896"/>
        <end position="930"/>
    </location>
</feature>
<dbReference type="Pfam" id="PF24173">
    <property type="entry name" value="TPR_TTI1_N"/>
    <property type="match status" value="1"/>
</dbReference>
<evidence type="ECO:0000313" key="5">
    <source>
        <dbReference type="Proteomes" id="UP000022910"/>
    </source>
</evidence>
<evidence type="ECO:0000259" key="2">
    <source>
        <dbReference type="Pfam" id="PF24173"/>
    </source>
</evidence>
<dbReference type="InterPro" id="IPR011989">
    <property type="entry name" value="ARM-like"/>
</dbReference>
<dbReference type="Pfam" id="PF24176">
    <property type="entry name" value="TPR_TTI1_2nd"/>
    <property type="match status" value="1"/>
</dbReference>
<comment type="caution">
    <text evidence="4">The sequence shown here is derived from an EMBL/GenBank/DDBJ whole genome shotgun (WGS) entry which is preliminary data.</text>
</comment>
<evidence type="ECO:0000259" key="3">
    <source>
        <dbReference type="Pfam" id="PF24181"/>
    </source>
</evidence>
<feature type="compositionally biased region" description="Acidic residues" evidence="1">
    <location>
        <begin position="897"/>
        <end position="906"/>
    </location>
</feature>
<name>A0A015KAG1_RHIIW</name>
<dbReference type="OMA" id="PHPKKPW"/>
<reference evidence="4 5" key="1">
    <citation type="submission" date="2014-02" db="EMBL/GenBank/DDBJ databases">
        <title>Single nucleus genome sequencing reveals high similarity among nuclei of an endomycorrhizal fungus.</title>
        <authorList>
            <person name="Lin K."/>
            <person name="Geurts R."/>
            <person name="Zhang Z."/>
            <person name="Limpens E."/>
            <person name="Saunders D.G."/>
            <person name="Mu D."/>
            <person name="Pang E."/>
            <person name="Cao H."/>
            <person name="Cha H."/>
            <person name="Lin T."/>
            <person name="Zhou Q."/>
            <person name="Shang Y."/>
            <person name="Li Y."/>
            <person name="Ivanov S."/>
            <person name="Sharma T."/>
            <person name="Velzen R.V."/>
            <person name="Ruijter N.D."/>
            <person name="Aanen D.K."/>
            <person name="Win J."/>
            <person name="Kamoun S."/>
            <person name="Bisseling T."/>
            <person name="Huang S."/>
        </authorList>
    </citation>
    <scope>NUCLEOTIDE SEQUENCE [LARGE SCALE GENOMIC DNA]</scope>
    <source>
        <strain evidence="5">DAOM197198w</strain>
    </source>
</reference>
<proteinExistence type="predicted"/>
<dbReference type="PANTHER" id="PTHR18460:SF3">
    <property type="entry name" value="TELO2-INTERACTING PROTEIN 1 HOMOLOG"/>
    <property type="match status" value="1"/>
</dbReference>
<dbReference type="InterPro" id="IPR016024">
    <property type="entry name" value="ARM-type_fold"/>
</dbReference>
<dbReference type="GO" id="GO:0005737">
    <property type="term" value="C:cytoplasm"/>
    <property type="evidence" value="ECO:0007669"/>
    <property type="project" value="TreeGrafter"/>
</dbReference>
<dbReference type="InterPro" id="IPR057567">
    <property type="entry name" value="TPR_TTI1_C"/>
</dbReference>
<dbReference type="OrthoDB" id="49511at2759"/>